<organism evidence="2 3">
    <name type="scientific">candidate division WS5 bacterium</name>
    <dbReference type="NCBI Taxonomy" id="2093353"/>
    <lineage>
        <taxon>Bacteria</taxon>
        <taxon>candidate division WS5</taxon>
    </lineage>
</organism>
<dbReference type="EMBL" id="QZJW01000055">
    <property type="protein sequence ID" value="RJO60003.1"/>
    <property type="molecule type" value="Genomic_DNA"/>
</dbReference>
<dbReference type="Proteomes" id="UP000285655">
    <property type="component" value="Unassembled WGS sequence"/>
</dbReference>
<protein>
    <recommendedName>
        <fullName evidence="4">Cell division protein FtsL</fullName>
    </recommendedName>
</protein>
<gene>
    <name evidence="2" type="ORF">C4544_06565</name>
</gene>
<accession>A0A419DA86</accession>
<dbReference type="AlphaFoldDB" id="A0A419DA86"/>
<comment type="caution">
    <text evidence="2">The sequence shown here is derived from an EMBL/GenBank/DDBJ whole genome shotgun (WGS) entry which is preliminary data.</text>
</comment>
<evidence type="ECO:0000313" key="3">
    <source>
        <dbReference type="Proteomes" id="UP000285655"/>
    </source>
</evidence>
<evidence type="ECO:0000256" key="1">
    <source>
        <dbReference type="SAM" id="Coils"/>
    </source>
</evidence>
<evidence type="ECO:0008006" key="4">
    <source>
        <dbReference type="Google" id="ProtNLM"/>
    </source>
</evidence>
<reference evidence="2 3" key="1">
    <citation type="journal article" date="2017" name="ISME J.">
        <title>Energy and carbon metabolisms in a deep terrestrial subsurface fluid microbial community.</title>
        <authorList>
            <person name="Momper L."/>
            <person name="Jungbluth S.P."/>
            <person name="Lee M.D."/>
            <person name="Amend J.P."/>
        </authorList>
    </citation>
    <scope>NUCLEOTIDE SEQUENCE [LARGE SCALE GENOMIC DNA]</scope>
    <source>
        <strain evidence="2">SURF_29</strain>
    </source>
</reference>
<proteinExistence type="predicted"/>
<feature type="coiled-coil region" evidence="1">
    <location>
        <begin position="54"/>
        <end position="81"/>
    </location>
</feature>
<name>A0A419DA86_9BACT</name>
<evidence type="ECO:0000313" key="2">
    <source>
        <dbReference type="EMBL" id="RJO60003.1"/>
    </source>
</evidence>
<keyword evidence="1" id="KW-0175">Coiled coil</keyword>
<sequence>MRNRKKKKTFNRKTKMTFKLGKMTIGFMAIFVILPLCIFLLSQTNQMTMRGDDISKLEKRKQELTDEKQRLEVEAARLQSIQEIQKDVSKTNMVPTKKVNYINSSTGVAVNR</sequence>